<feature type="region of interest" description="Disordered" evidence="13">
    <location>
        <begin position="434"/>
        <end position="453"/>
    </location>
</feature>
<sequence>MKLPSPHWSRCQITTHRSVSGGRCCSCFAGMLSQCFKFGGRAVAIFGYVWVWDHFRLIELPWDSTWTWLLCFLTQDLAYYFGHRAIHEVGFFWGLHTIHHSSEYFNLSTSFRQAAIQDAGLAAHDILQALFIPPPIFLVHRYFSEIFQFWMHTSLLGSLGPLGFVFNTPSHHRVHHGRNAYCIDRNFGGVLIIWDRMFGTFEAERMDDPPVYGLIRSERSFNQLWLQFHSLKELLCDKWRLKDEKGENVFPGCTDKLRALLFPPAWLPGVKVRLFFHWASLDDHTHGVTPIELPVQKYDPPLSRWLKAYCLMHFLLLLTMFLQFEYDRGQFGYVEFSLQLIFFIYSMQSFGAFFDKKKFAPFLETLRLIGFIAYYTTRAVVKPDDVESPGICMVALFFVSAIGWAVILLRHLIRKRAKVAKMRMRFVGWNKSGRPSDMEAGDKKKWSGRHKCL</sequence>
<dbReference type="GO" id="GO:0005506">
    <property type="term" value="F:iron ion binding"/>
    <property type="evidence" value="ECO:0007669"/>
    <property type="project" value="InterPro"/>
</dbReference>
<dbReference type="InterPro" id="IPR006694">
    <property type="entry name" value="Fatty_acid_hydroxylase"/>
</dbReference>
<dbReference type="Pfam" id="PF04116">
    <property type="entry name" value="FA_hydroxylase"/>
    <property type="match status" value="1"/>
</dbReference>
<evidence type="ECO:0000256" key="6">
    <source>
        <dbReference type="ARBA" id="ARBA00023002"/>
    </source>
</evidence>
<feature type="transmembrane region" description="Helical" evidence="14">
    <location>
        <begin position="330"/>
        <end position="347"/>
    </location>
</feature>
<feature type="transmembrane region" description="Helical" evidence="14">
    <location>
        <begin position="359"/>
        <end position="376"/>
    </location>
</feature>
<evidence type="ECO:0000256" key="4">
    <source>
        <dbReference type="ARBA" id="ARBA00022824"/>
    </source>
</evidence>
<protein>
    <recommendedName>
        <fullName evidence="11">Alkylglycerol monooxygenase</fullName>
        <ecNumber evidence="10">1.14.16.5</ecNumber>
    </recommendedName>
</protein>
<keyword evidence="7" id="KW-0408">Iron</keyword>
<evidence type="ECO:0000256" key="3">
    <source>
        <dbReference type="ARBA" id="ARBA00022692"/>
    </source>
</evidence>
<feature type="transmembrane region" description="Helical" evidence="14">
    <location>
        <begin position="388"/>
        <end position="413"/>
    </location>
</feature>
<reference evidence="18" key="1">
    <citation type="submission" date="2022-11" db="UniProtKB">
        <authorList>
            <consortium name="WormBaseParasite"/>
        </authorList>
    </citation>
    <scope>IDENTIFICATION</scope>
</reference>
<proteinExistence type="inferred from homology"/>
<keyword evidence="3 14" id="KW-0812">Transmembrane</keyword>
<evidence type="ECO:0000256" key="10">
    <source>
        <dbReference type="ARBA" id="ARBA00039026"/>
    </source>
</evidence>
<dbReference type="WBParaSite" id="Gr19_v10_g9513.t1">
    <property type="protein sequence ID" value="Gr19_v10_g9513.t1"/>
    <property type="gene ID" value="Gr19_v10_g9513"/>
</dbReference>
<comment type="catalytic activity">
    <reaction evidence="12">
        <text>1-O-(1,2-saturated-alkyl)-sn-glycerol + (6R)-L-erythro-5,6,7,8-tetrahydrobiopterin + O2 = a 1-(1-hydroxyalkyl)-sn-glycerol + (6R)-L-erythro-6,7-dihydrobiopterin + H2O</text>
        <dbReference type="Rhea" id="RHEA:36255"/>
        <dbReference type="ChEBI" id="CHEBI:15377"/>
        <dbReference type="ChEBI" id="CHEBI:15379"/>
        <dbReference type="ChEBI" id="CHEBI:43120"/>
        <dbReference type="ChEBI" id="CHEBI:59560"/>
        <dbReference type="ChEBI" id="CHEBI:73418"/>
        <dbReference type="ChEBI" id="CHEBI:83957"/>
        <dbReference type="EC" id="1.14.16.5"/>
    </reaction>
</comment>
<keyword evidence="8 14" id="KW-0472">Membrane</keyword>
<keyword evidence="4" id="KW-0256">Endoplasmic reticulum</keyword>
<accession>A0A914IFU1</accession>
<dbReference type="PANTHER" id="PTHR21624">
    <property type="entry name" value="STEROL DESATURASE-RELATED PROTEIN"/>
    <property type="match status" value="1"/>
</dbReference>
<dbReference type="InterPro" id="IPR051689">
    <property type="entry name" value="Sterol_desaturase/TMEM195"/>
</dbReference>
<evidence type="ECO:0000259" key="16">
    <source>
        <dbReference type="Pfam" id="PF24858"/>
    </source>
</evidence>
<feature type="domain" description="Fatty acid hydroxylase" evidence="15">
    <location>
        <begin position="68"/>
        <end position="200"/>
    </location>
</feature>
<evidence type="ECO:0000256" key="1">
    <source>
        <dbReference type="ARBA" id="ARBA00001962"/>
    </source>
</evidence>
<evidence type="ECO:0000256" key="13">
    <source>
        <dbReference type="SAM" id="MobiDB-lite"/>
    </source>
</evidence>
<comment type="similarity">
    <text evidence="9">Belongs to the sterol desaturase family. TMEM195 subfamily.</text>
</comment>
<keyword evidence="17" id="KW-1185">Reference proteome</keyword>
<keyword evidence="5 14" id="KW-1133">Transmembrane helix</keyword>
<evidence type="ECO:0000256" key="5">
    <source>
        <dbReference type="ARBA" id="ARBA00022989"/>
    </source>
</evidence>
<name>A0A914IFU1_GLORO</name>
<dbReference type="InterPro" id="IPR056853">
    <property type="entry name" value="AGMP_C"/>
</dbReference>
<comment type="subcellular location">
    <subcellularLocation>
        <location evidence="2">Endoplasmic reticulum membrane</location>
        <topology evidence="2">Multi-pass membrane protein</topology>
    </subcellularLocation>
</comment>
<evidence type="ECO:0000256" key="2">
    <source>
        <dbReference type="ARBA" id="ARBA00004477"/>
    </source>
</evidence>
<dbReference type="EC" id="1.14.16.5" evidence="10"/>
<evidence type="ECO:0000256" key="8">
    <source>
        <dbReference type="ARBA" id="ARBA00023136"/>
    </source>
</evidence>
<feature type="domain" description="Alkylglycerol monooxygenase C-terminal" evidence="16">
    <location>
        <begin position="306"/>
        <end position="376"/>
    </location>
</feature>
<organism evidence="17 18">
    <name type="scientific">Globodera rostochiensis</name>
    <name type="common">Golden nematode worm</name>
    <name type="synonym">Heterodera rostochiensis</name>
    <dbReference type="NCBI Taxonomy" id="31243"/>
    <lineage>
        <taxon>Eukaryota</taxon>
        <taxon>Metazoa</taxon>
        <taxon>Ecdysozoa</taxon>
        <taxon>Nematoda</taxon>
        <taxon>Chromadorea</taxon>
        <taxon>Rhabditida</taxon>
        <taxon>Tylenchina</taxon>
        <taxon>Tylenchomorpha</taxon>
        <taxon>Tylenchoidea</taxon>
        <taxon>Heteroderidae</taxon>
        <taxon>Heteroderinae</taxon>
        <taxon>Globodera</taxon>
    </lineage>
</organism>
<keyword evidence="6" id="KW-0560">Oxidoreductase</keyword>
<dbReference type="Pfam" id="PF24858">
    <property type="entry name" value="AGMP_C"/>
    <property type="match status" value="1"/>
</dbReference>
<evidence type="ECO:0000256" key="14">
    <source>
        <dbReference type="SAM" id="Phobius"/>
    </source>
</evidence>
<dbReference type="AlphaFoldDB" id="A0A914IFU1"/>
<dbReference type="GO" id="GO:0005789">
    <property type="term" value="C:endoplasmic reticulum membrane"/>
    <property type="evidence" value="ECO:0007669"/>
    <property type="project" value="UniProtKB-SubCell"/>
</dbReference>
<evidence type="ECO:0000259" key="15">
    <source>
        <dbReference type="Pfam" id="PF04116"/>
    </source>
</evidence>
<evidence type="ECO:0000256" key="9">
    <source>
        <dbReference type="ARBA" id="ARBA00038190"/>
    </source>
</evidence>
<evidence type="ECO:0000256" key="11">
    <source>
        <dbReference type="ARBA" id="ARBA00040992"/>
    </source>
</evidence>
<dbReference type="Proteomes" id="UP000887572">
    <property type="component" value="Unplaced"/>
</dbReference>
<evidence type="ECO:0000256" key="7">
    <source>
        <dbReference type="ARBA" id="ARBA00023004"/>
    </source>
</evidence>
<feature type="transmembrane region" description="Helical" evidence="14">
    <location>
        <begin position="306"/>
        <end position="324"/>
    </location>
</feature>
<comment type="cofactor">
    <cofactor evidence="1">
        <name>Fe cation</name>
        <dbReference type="ChEBI" id="CHEBI:24875"/>
    </cofactor>
</comment>
<evidence type="ECO:0000256" key="12">
    <source>
        <dbReference type="ARBA" id="ARBA00047556"/>
    </source>
</evidence>
<dbReference type="GO" id="GO:0006643">
    <property type="term" value="P:membrane lipid metabolic process"/>
    <property type="evidence" value="ECO:0007669"/>
    <property type="project" value="TreeGrafter"/>
</dbReference>
<dbReference type="GO" id="GO:0050479">
    <property type="term" value="F:glyceryl-ether monooxygenase activity"/>
    <property type="evidence" value="ECO:0007669"/>
    <property type="project" value="UniProtKB-EC"/>
</dbReference>
<feature type="compositionally biased region" description="Basic and acidic residues" evidence="13">
    <location>
        <begin position="434"/>
        <end position="445"/>
    </location>
</feature>
<dbReference type="PANTHER" id="PTHR21624:SF4">
    <property type="entry name" value="ALKYLGLYCEROL MONOOXYGENASE"/>
    <property type="match status" value="1"/>
</dbReference>
<evidence type="ECO:0000313" key="18">
    <source>
        <dbReference type="WBParaSite" id="Gr19_v10_g9513.t1"/>
    </source>
</evidence>
<evidence type="ECO:0000313" key="17">
    <source>
        <dbReference type="Proteomes" id="UP000887572"/>
    </source>
</evidence>
<dbReference type="GO" id="GO:0008610">
    <property type="term" value="P:lipid biosynthetic process"/>
    <property type="evidence" value="ECO:0007669"/>
    <property type="project" value="InterPro"/>
</dbReference>